<name>A0ABT6F308_9SYNE</name>
<dbReference type="RefSeq" id="WP_277868097.1">
    <property type="nucleotide sequence ID" value="NZ_JAKKUT010000008.1"/>
</dbReference>
<dbReference type="EMBL" id="JAKKUT010000008">
    <property type="protein sequence ID" value="MDG2992173.1"/>
    <property type="molecule type" value="Genomic_DNA"/>
</dbReference>
<gene>
    <name evidence="2" type="ORF">L3556_14730</name>
</gene>
<reference evidence="2" key="2">
    <citation type="submission" date="2022-01" db="EMBL/GenBank/DDBJ databases">
        <authorList>
            <person name="Zivanovic Y."/>
            <person name="Moreira D."/>
            <person name="Lopez-Garcia P."/>
        </authorList>
    </citation>
    <scope>NUCLEOTIDE SEQUENCE</scope>
    <source>
        <strain evidence="2">G9</strain>
    </source>
</reference>
<keyword evidence="3" id="KW-1185">Reference proteome</keyword>
<reference evidence="2" key="1">
    <citation type="journal article" date="2022" name="Genome Biol. Evol.">
        <title>A New Gene Family Diagnostic for Intracellular Biomineralization of Amorphous Ca Carbonates by Cyanobacteria.</title>
        <authorList>
            <person name="Benzerara K."/>
            <person name="Duprat E."/>
            <person name="Bitard-Feildel T."/>
            <person name="Caumes G."/>
            <person name="Cassier-Chauvat C."/>
            <person name="Chauvat F."/>
            <person name="Dezi M."/>
            <person name="Diop S.I."/>
            <person name="Gaschignard G."/>
            <person name="Gorgen S."/>
            <person name="Gugger M."/>
            <person name="Lopez-Garcia P."/>
            <person name="Millet M."/>
            <person name="Skouri-Panet F."/>
            <person name="Moreira D."/>
            <person name="Callebaut I."/>
        </authorList>
    </citation>
    <scope>NUCLEOTIDE SEQUENCE</scope>
    <source>
        <strain evidence="2">G9</strain>
    </source>
</reference>
<dbReference type="Proteomes" id="UP001154265">
    <property type="component" value="Unassembled WGS sequence"/>
</dbReference>
<evidence type="ECO:0000313" key="2">
    <source>
        <dbReference type="EMBL" id="MDG2992173.1"/>
    </source>
</evidence>
<evidence type="ECO:0000313" key="3">
    <source>
        <dbReference type="Proteomes" id="UP001154265"/>
    </source>
</evidence>
<evidence type="ECO:0000256" key="1">
    <source>
        <dbReference type="SAM" id="MobiDB-lite"/>
    </source>
</evidence>
<protein>
    <recommendedName>
        <fullName evidence="4">HNH nuclease domain-containing protein</fullName>
    </recommendedName>
</protein>
<evidence type="ECO:0008006" key="4">
    <source>
        <dbReference type="Google" id="ProtNLM"/>
    </source>
</evidence>
<feature type="region of interest" description="Disordered" evidence="1">
    <location>
        <begin position="192"/>
        <end position="211"/>
    </location>
</feature>
<accession>A0ABT6F308</accession>
<comment type="caution">
    <text evidence="2">The sequence shown here is derived from an EMBL/GenBank/DDBJ whole genome shotgun (WGS) entry which is preliminary data.</text>
</comment>
<feature type="compositionally biased region" description="Polar residues" evidence="1">
    <location>
        <begin position="193"/>
        <end position="204"/>
    </location>
</feature>
<sequence>MTEFLIKDSEIAQSLNISRQKLLNIRRKLNLVPQTDYIKLSASEACFYTTNGIQKLYNALQASPPYRPKARLLKALVHNRKQQALHALIRQTVLENSQIVKINNINFLPEDKVATILKIRLRTLNKTFEAVQKTPSPLTHETEFRRIEEVTYYSFSGIGKLSEYLAENHNNSTTRTWCKNVTIHTKSVEKDTASSQNQRINQAKNRAKARDNNTCQITQEKQTIDSPIPLAVHHLYDQTHYPHLADSLDNLLTIKESIHKEFHQYQGGTSKPCTIEDFARFIQLAYPEYPDALNTLHRFRKRLCTPQPLTLAQLQGAKT</sequence>
<proteinExistence type="predicted"/>
<organism evidence="2 3">
    <name type="scientific">Candidatus Synechococcus calcipolaris G9</name>
    <dbReference type="NCBI Taxonomy" id="1497997"/>
    <lineage>
        <taxon>Bacteria</taxon>
        <taxon>Bacillati</taxon>
        <taxon>Cyanobacteriota</taxon>
        <taxon>Cyanophyceae</taxon>
        <taxon>Synechococcales</taxon>
        <taxon>Synechococcaceae</taxon>
        <taxon>Synechococcus</taxon>
    </lineage>
</organism>